<organism evidence="1 2">
    <name type="scientific">Pleurodeles waltl</name>
    <name type="common">Iberian ribbed newt</name>
    <dbReference type="NCBI Taxonomy" id="8319"/>
    <lineage>
        <taxon>Eukaryota</taxon>
        <taxon>Metazoa</taxon>
        <taxon>Chordata</taxon>
        <taxon>Craniata</taxon>
        <taxon>Vertebrata</taxon>
        <taxon>Euteleostomi</taxon>
        <taxon>Amphibia</taxon>
        <taxon>Batrachia</taxon>
        <taxon>Caudata</taxon>
        <taxon>Salamandroidea</taxon>
        <taxon>Salamandridae</taxon>
        <taxon>Pleurodelinae</taxon>
        <taxon>Pleurodeles</taxon>
    </lineage>
</organism>
<accession>A0AAV7VB91</accession>
<evidence type="ECO:0000313" key="2">
    <source>
        <dbReference type="Proteomes" id="UP001066276"/>
    </source>
</evidence>
<reference evidence="1" key="1">
    <citation type="journal article" date="2022" name="bioRxiv">
        <title>Sequencing and chromosome-scale assembly of the giantPleurodeles waltlgenome.</title>
        <authorList>
            <person name="Brown T."/>
            <person name="Elewa A."/>
            <person name="Iarovenko S."/>
            <person name="Subramanian E."/>
            <person name="Araus A.J."/>
            <person name="Petzold A."/>
            <person name="Susuki M."/>
            <person name="Suzuki K.-i.T."/>
            <person name="Hayashi T."/>
            <person name="Toyoda A."/>
            <person name="Oliveira C."/>
            <person name="Osipova E."/>
            <person name="Leigh N.D."/>
            <person name="Simon A."/>
            <person name="Yun M.H."/>
        </authorList>
    </citation>
    <scope>NUCLEOTIDE SEQUENCE</scope>
    <source>
        <strain evidence="1">20211129_DDA</strain>
        <tissue evidence="1">Liver</tissue>
    </source>
</reference>
<dbReference type="Proteomes" id="UP001066276">
    <property type="component" value="Chromosome 2_1"/>
</dbReference>
<evidence type="ECO:0000313" key="1">
    <source>
        <dbReference type="EMBL" id="KAJ1198126.1"/>
    </source>
</evidence>
<comment type="caution">
    <text evidence="1">The sequence shown here is derived from an EMBL/GenBank/DDBJ whole genome shotgun (WGS) entry which is preliminary data.</text>
</comment>
<name>A0AAV7VB91_PLEWA</name>
<gene>
    <name evidence="1" type="ORF">NDU88_001970</name>
</gene>
<keyword evidence="2" id="KW-1185">Reference proteome</keyword>
<dbReference type="AlphaFoldDB" id="A0AAV7VB91"/>
<protein>
    <submittedName>
        <fullName evidence="1">Uncharacterized protein</fullName>
    </submittedName>
</protein>
<dbReference type="EMBL" id="JANPWB010000003">
    <property type="protein sequence ID" value="KAJ1198126.1"/>
    <property type="molecule type" value="Genomic_DNA"/>
</dbReference>
<sequence length="160" mass="18006">MAEASLPTSFYKKQDHFTLAKSSSRLMNQLLTKNTEARIENFGLSVDGIPDLTSSDPKQRTHEEPGMSRLCTTMRADSQLATHHESHFPLVPRKAGSENCSQSNHDVLLDAINTLLFWDVRQSPLTLAKLSVKTEDKHLQGNDRGQHLCPNQTWRNLLAL</sequence>
<proteinExistence type="predicted"/>